<sequence>MASSQEEARQEESHPFAEVTAERPPVRRRRPRVHVTRESLDKVSHLSLRAAAAVLGVSRTTVKKLRHDNNLTPIPIIRKSKKSAITKKEITATFHLQQADAAKVLNICTKTLRTRCREVGIVRWPSKIAGRHIQEIEHTKDVQALVDEVMGGSKLNREAGQQKQTQAADGAQGRAKILQVPQKARSNSLLAAAMQGQTSREDLVIPTAQDAADASQLTPNPLELLLAVVNQLLEFFGEEMKKRNDTLKEDLTKKGDEELYMECLDVHEILYSPDAKTRLLDIDLGKAMNVLAEARSRLKKCVAKNAQLPFTTGCDFYDSYIPALSLTLGEKLAQELLRLHMIGMVTMYNNPDFLAMWLVSFGHDKRPLEPLRESIEKLSQKIVDGEINGIQQLSTLLSAKGLELPMQKYAKPKFDV</sequence>
<dbReference type="GO" id="GO:0003677">
    <property type="term" value="F:DNA binding"/>
    <property type="evidence" value="ECO:0007669"/>
    <property type="project" value="UniProtKB-KW"/>
</dbReference>
<dbReference type="InterPro" id="IPR044607">
    <property type="entry name" value="RKD-like"/>
</dbReference>
<evidence type="ECO:0000256" key="5">
    <source>
        <dbReference type="ARBA" id="ARBA00023163"/>
    </source>
</evidence>
<keyword evidence="10" id="KW-1185">Reference proteome</keyword>
<evidence type="ECO:0000313" key="9">
    <source>
        <dbReference type="EMBL" id="QDZ21157.1"/>
    </source>
</evidence>
<keyword evidence="4" id="KW-0238">DNA-binding</keyword>
<dbReference type="PANTHER" id="PTHR46373:SF5">
    <property type="entry name" value="RWP-RK DOMAIN PROTEIN"/>
    <property type="match status" value="1"/>
</dbReference>
<dbReference type="PROSITE" id="PS51519">
    <property type="entry name" value="RWP_RK"/>
    <property type="match status" value="1"/>
</dbReference>
<feature type="region of interest" description="Disordered" evidence="7">
    <location>
        <begin position="1"/>
        <end position="34"/>
    </location>
</feature>
<gene>
    <name evidence="9" type="ORF">A3770_05p36750</name>
</gene>
<keyword evidence="6" id="KW-0539">Nucleus</keyword>
<evidence type="ECO:0000313" key="10">
    <source>
        <dbReference type="Proteomes" id="UP000316726"/>
    </source>
</evidence>
<feature type="compositionally biased region" description="Basic and acidic residues" evidence="7">
    <location>
        <begin position="1"/>
        <end position="25"/>
    </location>
</feature>
<dbReference type="InterPro" id="IPR003035">
    <property type="entry name" value="RWP-RK_dom"/>
</dbReference>
<comment type="function">
    <text evidence="1">Putative transcription factor.</text>
</comment>
<protein>
    <recommendedName>
        <fullName evidence="8">RWP-RK domain-containing protein</fullName>
    </recommendedName>
</protein>
<dbReference type="PANTHER" id="PTHR46373">
    <property type="entry name" value="PROTEIN RKD4"/>
    <property type="match status" value="1"/>
</dbReference>
<evidence type="ECO:0000256" key="2">
    <source>
        <dbReference type="ARBA" id="ARBA00023015"/>
    </source>
</evidence>
<accession>A0A5B8ML12</accession>
<organism evidence="9 10">
    <name type="scientific">Chloropicon primus</name>
    <dbReference type="NCBI Taxonomy" id="1764295"/>
    <lineage>
        <taxon>Eukaryota</taxon>
        <taxon>Viridiplantae</taxon>
        <taxon>Chlorophyta</taxon>
        <taxon>Chloropicophyceae</taxon>
        <taxon>Chloropicales</taxon>
        <taxon>Chloropicaceae</taxon>
        <taxon>Chloropicon</taxon>
    </lineage>
</organism>
<evidence type="ECO:0000256" key="1">
    <source>
        <dbReference type="ARBA" id="ARBA00004049"/>
    </source>
</evidence>
<proteinExistence type="predicted"/>
<evidence type="ECO:0000256" key="4">
    <source>
        <dbReference type="ARBA" id="ARBA00023125"/>
    </source>
</evidence>
<evidence type="ECO:0000256" key="7">
    <source>
        <dbReference type="SAM" id="MobiDB-lite"/>
    </source>
</evidence>
<dbReference type="GO" id="GO:0003700">
    <property type="term" value="F:DNA-binding transcription factor activity"/>
    <property type="evidence" value="ECO:0007669"/>
    <property type="project" value="InterPro"/>
</dbReference>
<feature type="domain" description="RWP-RK" evidence="8">
    <location>
        <begin position="72"/>
        <end position="156"/>
    </location>
</feature>
<dbReference type="Pfam" id="PF02042">
    <property type="entry name" value="RWP-RK"/>
    <property type="match status" value="1"/>
</dbReference>
<dbReference type="AlphaFoldDB" id="A0A5B8ML12"/>
<evidence type="ECO:0000259" key="8">
    <source>
        <dbReference type="PROSITE" id="PS51519"/>
    </source>
</evidence>
<keyword evidence="5" id="KW-0804">Transcription</keyword>
<name>A0A5B8ML12_9CHLO</name>
<keyword evidence="2" id="KW-0805">Transcription regulation</keyword>
<dbReference type="EMBL" id="CP031038">
    <property type="protein sequence ID" value="QDZ21157.1"/>
    <property type="molecule type" value="Genomic_DNA"/>
</dbReference>
<evidence type="ECO:0000256" key="6">
    <source>
        <dbReference type="ARBA" id="ARBA00023242"/>
    </source>
</evidence>
<dbReference type="Proteomes" id="UP000316726">
    <property type="component" value="Chromosome 5"/>
</dbReference>
<dbReference type="OrthoDB" id="6270329at2759"/>
<reference evidence="9 10" key="1">
    <citation type="submission" date="2018-07" db="EMBL/GenBank/DDBJ databases">
        <title>The complete nuclear genome of the prasinophyte Chloropicon primus (CCMP1205).</title>
        <authorList>
            <person name="Pombert J.-F."/>
            <person name="Otis C."/>
            <person name="Turmel M."/>
            <person name="Lemieux C."/>
        </authorList>
    </citation>
    <scope>NUCLEOTIDE SEQUENCE [LARGE SCALE GENOMIC DNA]</scope>
    <source>
        <strain evidence="9 10">CCMP1205</strain>
    </source>
</reference>
<evidence type="ECO:0000256" key="3">
    <source>
        <dbReference type="ARBA" id="ARBA00023054"/>
    </source>
</evidence>
<keyword evidence="3" id="KW-0175">Coiled coil</keyword>